<feature type="domain" description="HTH cro/C1-type" evidence="1">
    <location>
        <begin position="12"/>
        <end position="67"/>
    </location>
</feature>
<dbReference type="EMBL" id="LR796250">
    <property type="protein sequence ID" value="CAB4131334.1"/>
    <property type="molecule type" value="Genomic_DNA"/>
</dbReference>
<dbReference type="SUPFAM" id="SSF47413">
    <property type="entry name" value="lambda repressor-like DNA-binding domains"/>
    <property type="match status" value="1"/>
</dbReference>
<evidence type="ECO:0000259" key="1">
    <source>
        <dbReference type="PROSITE" id="PS50943"/>
    </source>
</evidence>
<sequence length="125" mass="14131">MRLQSSGIGRRIRDRRRRLNLSCRSLAARAGTACSTIWKIENGQIVHSSPQMIDRIEQALDHATSLAIHRKPKPIGSDTMTIDGQEVTLVTPDETWTDTDWRDLHQTLEAFKARLTARHACKQSA</sequence>
<dbReference type="Gene3D" id="1.10.260.40">
    <property type="entry name" value="lambda repressor-like DNA-binding domains"/>
    <property type="match status" value="1"/>
</dbReference>
<reference evidence="2" key="1">
    <citation type="submission" date="2020-04" db="EMBL/GenBank/DDBJ databases">
        <authorList>
            <person name="Chiriac C."/>
            <person name="Salcher M."/>
            <person name="Ghai R."/>
            <person name="Kavagutti S V."/>
        </authorList>
    </citation>
    <scope>NUCLEOTIDE SEQUENCE</scope>
</reference>
<dbReference type="InterPro" id="IPR001387">
    <property type="entry name" value="Cro/C1-type_HTH"/>
</dbReference>
<evidence type="ECO:0000313" key="2">
    <source>
        <dbReference type="EMBL" id="CAB4131334.1"/>
    </source>
</evidence>
<protein>
    <submittedName>
        <fullName evidence="2">Helix-turn-helix domain containing protein</fullName>
    </submittedName>
</protein>
<accession>A0A6J5L9V0</accession>
<organism evidence="2">
    <name type="scientific">uncultured Caudovirales phage</name>
    <dbReference type="NCBI Taxonomy" id="2100421"/>
    <lineage>
        <taxon>Viruses</taxon>
        <taxon>Duplodnaviria</taxon>
        <taxon>Heunggongvirae</taxon>
        <taxon>Uroviricota</taxon>
        <taxon>Caudoviricetes</taxon>
        <taxon>Peduoviridae</taxon>
        <taxon>Maltschvirus</taxon>
        <taxon>Maltschvirus maltsch</taxon>
    </lineage>
</organism>
<dbReference type="InterPro" id="IPR010982">
    <property type="entry name" value="Lambda_DNA-bd_dom_sf"/>
</dbReference>
<dbReference type="PROSITE" id="PS50943">
    <property type="entry name" value="HTH_CROC1"/>
    <property type="match status" value="1"/>
</dbReference>
<proteinExistence type="predicted"/>
<gene>
    <name evidence="2" type="ORF">UFOVP124_79</name>
</gene>
<dbReference type="GO" id="GO:0003677">
    <property type="term" value="F:DNA binding"/>
    <property type="evidence" value="ECO:0007669"/>
    <property type="project" value="InterPro"/>
</dbReference>
<name>A0A6J5L9V0_9CAUD</name>
<dbReference type="Pfam" id="PF13560">
    <property type="entry name" value="HTH_31"/>
    <property type="match status" value="1"/>
</dbReference>